<dbReference type="RefSeq" id="WP_142854622.1">
    <property type="nucleotide sequence ID" value="NZ_FXWW01000007.1"/>
</dbReference>
<accession>A0A545SM09</accession>
<dbReference type="OrthoDB" id="9808314at2"/>
<reference evidence="1 2" key="1">
    <citation type="submission" date="2019-06" db="EMBL/GenBank/DDBJ databases">
        <title>A novel species of marine bacteria.</title>
        <authorList>
            <person name="Wang Y."/>
        </authorList>
    </citation>
    <scope>NUCLEOTIDE SEQUENCE [LARGE SCALE GENOMIC DNA]</scope>
    <source>
        <strain evidence="1 2">MA1-10</strain>
    </source>
</reference>
<sequence>MAFEELKVAISLILDEIAKRPEDRHVLQEQLREKLSELEKMGLPAPEEIRHFEEELKQDGSEDPFDNLPV</sequence>
<proteinExistence type="predicted"/>
<keyword evidence="2" id="KW-1185">Reference proteome</keyword>
<organism evidence="1 2">
    <name type="scientific">Aliiroseovarius halocynthiae</name>
    <dbReference type="NCBI Taxonomy" id="985055"/>
    <lineage>
        <taxon>Bacteria</taxon>
        <taxon>Pseudomonadati</taxon>
        <taxon>Pseudomonadota</taxon>
        <taxon>Alphaproteobacteria</taxon>
        <taxon>Rhodobacterales</taxon>
        <taxon>Paracoccaceae</taxon>
        <taxon>Aliiroseovarius</taxon>
    </lineage>
</organism>
<evidence type="ECO:0000313" key="1">
    <source>
        <dbReference type="EMBL" id="TQV66012.1"/>
    </source>
</evidence>
<dbReference type="EMBL" id="VICH01000012">
    <property type="protein sequence ID" value="TQV66012.1"/>
    <property type="molecule type" value="Genomic_DNA"/>
</dbReference>
<gene>
    <name evidence="1" type="ORF">FIL88_14655</name>
</gene>
<protein>
    <submittedName>
        <fullName evidence="1">Uncharacterized protein</fullName>
    </submittedName>
</protein>
<comment type="caution">
    <text evidence="1">The sequence shown here is derived from an EMBL/GenBank/DDBJ whole genome shotgun (WGS) entry which is preliminary data.</text>
</comment>
<name>A0A545SM09_9RHOB</name>
<evidence type="ECO:0000313" key="2">
    <source>
        <dbReference type="Proteomes" id="UP000315816"/>
    </source>
</evidence>
<dbReference type="AlphaFoldDB" id="A0A545SM09"/>
<dbReference type="Proteomes" id="UP000315816">
    <property type="component" value="Unassembled WGS sequence"/>
</dbReference>